<dbReference type="AlphaFoldDB" id="A0A4R5PBR5"/>
<dbReference type="EMBL" id="RXLR01000014">
    <property type="protein sequence ID" value="TDH22175.1"/>
    <property type="molecule type" value="Genomic_DNA"/>
</dbReference>
<dbReference type="Gene3D" id="3.40.50.1820">
    <property type="entry name" value="alpha/beta hydrolase"/>
    <property type="match status" value="1"/>
</dbReference>
<dbReference type="Proteomes" id="UP000295627">
    <property type="component" value="Unassembled WGS sequence"/>
</dbReference>
<proteinExistence type="predicted"/>
<dbReference type="InterPro" id="IPR013228">
    <property type="entry name" value="PE-PPE_C"/>
</dbReference>
<evidence type="ECO:0000313" key="3">
    <source>
        <dbReference type="EMBL" id="TDH22175.1"/>
    </source>
</evidence>
<dbReference type="Pfam" id="PF08237">
    <property type="entry name" value="PE-PPE"/>
    <property type="match status" value="1"/>
</dbReference>
<feature type="compositionally biased region" description="Basic and acidic residues" evidence="1">
    <location>
        <begin position="473"/>
        <end position="490"/>
    </location>
</feature>
<feature type="domain" description="PE-PPE" evidence="2">
    <location>
        <begin position="76"/>
        <end position="297"/>
    </location>
</feature>
<feature type="compositionally biased region" description="Low complexity" evidence="1">
    <location>
        <begin position="491"/>
        <end position="506"/>
    </location>
</feature>
<dbReference type="RefSeq" id="WP_078333400.1">
    <property type="nucleotide sequence ID" value="NZ_MAFQ01000004.1"/>
</dbReference>
<dbReference type="SUPFAM" id="SSF53474">
    <property type="entry name" value="alpha/beta-Hydrolases"/>
    <property type="match status" value="1"/>
</dbReference>
<name>A0A4R5PBR5_9MYCO</name>
<feature type="region of interest" description="Disordered" evidence="1">
    <location>
        <begin position="332"/>
        <end position="524"/>
    </location>
</feature>
<feature type="compositionally biased region" description="Basic and acidic residues" evidence="1">
    <location>
        <begin position="418"/>
        <end position="439"/>
    </location>
</feature>
<reference evidence="3 4" key="1">
    <citation type="journal article" date="2019" name="Sci. Rep.">
        <title>Extended insight into the Mycobacterium chelonae-abscessus complex through whole genome sequencing of Mycobacterium salmoniphilum outbreak and Mycobacterium salmoniphilum-like strains.</title>
        <authorList>
            <person name="Behra P.R.K."/>
            <person name="Das S."/>
            <person name="Pettersson B.M.F."/>
            <person name="Shirreff L."/>
            <person name="DuCote T."/>
            <person name="Jacobsson K.G."/>
            <person name="Ennis D.G."/>
            <person name="Kirsebom L.A."/>
        </authorList>
    </citation>
    <scope>NUCLEOTIDE SEQUENCE [LARGE SCALE GENOMIC DNA]</scope>
    <source>
        <strain evidence="3 4">DSM 45524</strain>
    </source>
</reference>
<comment type="caution">
    <text evidence="3">The sequence shown here is derived from an EMBL/GenBank/DDBJ whole genome shotgun (WGS) entry which is preliminary data.</text>
</comment>
<feature type="compositionally biased region" description="Basic and acidic residues" evidence="1">
    <location>
        <begin position="507"/>
        <end position="524"/>
    </location>
</feature>
<evidence type="ECO:0000313" key="4">
    <source>
        <dbReference type="Proteomes" id="UP000295627"/>
    </source>
</evidence>
<accession>A0A4R5PBR5</accession>
<gene>
    <name evidence="3" type="ORF">EJ571_09545</name>
</gene>
<evidence type="ECO:0000259" key="2">
    <source>
        <dbReference type="Pfam" id="PF08237"/>
    </source>
</evidence>
<protein>
    <submittedName>
        <fullName evidence="3">PE-PPE domain-containing protein</fullName>
    </submittedName>
</protein>
<sequence length="524" mass="55193">MAAQHSVSGKRQPFRRYVATTAAVAATCTVLAPVAMESGTIASTLASYVIGVGGNNDGASANIPHKLGGAYSVDYHPVSYPGAIWPVSGLTAPTFKTSVTQGHTNLNNEIATAGNQPITIVGYSLGAVVVSRSHSDLQKQYPHGNPDIQFVLMGSANTPNGGIFARFPWLKIPFADIESNGAWEPDQFKTTVINTEYDTYGDFPAYFNPLALANSIAAIRYAHPDVYYDSIDPATLDDPNNPNVIKSVKGNTTYYLVRAEHLPLLQPLRDLTNPVGASFVLDAIEPTLRVFIDMAYDRDTSPGTTKPFSLFTPPKNIVDAVNKLPGAIEEGAHNFENGLSGGTPKQPAPTEKPANPPAPQTDTPKSAPPAAQAPAPEAPKPPVLTLTTAEPSTPPAPAKAPDLTAIAVGSHVSAPARLSEEKPDTKSEVKPETKPDEKPAPATTSNTTKPTLRLPKLPVSQPGTTPKSPKLPSLKDRLKSIPGLGEKKDSTASTSSKTSESTSSPDHSSEKSSNHTSEKGHSAA</sequence>
<evidence type="ECO:0000256" key="1">
    <source>
        <dbReference type="SAM" id="MobiDB-lite"/>
    </source>
</evidence>
<feature type="compositionally biased region" description="Low complexity" evidence="1">
    <location>
        <begin position="364"/>
        <end position="375"/>
    </location>
</feature>
<organism evidence="3 4">
    <name type="scientific">Mycobacteroides franklinii</name>
    <dbReference type="NCBI Taxonomy" id="948102"/>
    <lineage>
        <taxon>Bacteria</taxon>
        <taxon>Bacillati</taxon>
        <taxon>Actinomycetota</taxon>
        <taxon>Actinomycetes</taxon>
        <taxon>Mycobacteriales</taxon>
        <taxon>Mycobacteriaceae</taxon>
        <taxon>Mycobacteroides</taxon>
    </lineage>
</organism>
<dbReference type="InterPro" id="IPR029058">
    <property type="entry name" value="AB_hydrolase_fold"/>
</dbReference>